<dbReference type="PROSITE" id="PS51228">
    <property type="entry name" value="ACB_2"/>
    <property type="match status" value="1"/>
</dbReference>
<name>A0A6J8D4P5_MYTCO</name>
<dbReference type="OrthoDB" id="4567at2759"/>
<organism evidence="7 8">
    <name type="scientific">Mytilus coruscus</name>
    <name type="common">Sea mussel</name>
    <dbReference type="NCBI Taxonomy" id="42192"/>
    <lineage>
        <taxon>Eukaryota</taxon>
        <taxon>Metazoa</taxon>
        <taxon>Spiralia</taxon>
        <taxon>Lophotrochozoa</taxon>
        <taxon>Mollusca</taxon>
        <taxon>Bivalvia</taxon>
        <taxon>Autobranchia</taxon>
        <taxon>Pteriomorphia</taxon>
        <taxon>Mytilida</taxon>
        <taxon>Mytiloidea</taxon>
        <taxon>Mytilidae</taxon>
        <taxon>Mytilinae</taxon>
        <taxon>Mytilus</taxon>
    </lineage>
</organism>
<dbReference type="PROSITE" id="PS50088">
    <property type="entry name" value="ANK_REPEAT"/>
    <property type="match status" value="2"/>
</dbReference>
<dbReference type="SMART" id="SM00248">
    <property type="entry name" value="ANK"/>
    <property type="match status" value="2"/>
</dbReference>
<protein>
    <recommendedName>
        <fullName evidence="1">Acyl-CoA-binding domain-containing protein 6</fullName>
    </recommendedName>
</protein>
<dbReference type="Pfam" id="PF12796">
    <property type="entry name" value="Ank_2"/>
    <property type="match status" value="1"/>
</dbReference>
<dbReference type="Proteomes" id="UP000507470">
    <property type="component" value="Unassembled WGS sequence"/>
</dbReference>
<dbReference type="InterPro" id="IPR014352">
    <property type="entry name" value="FERM/acyl-CoA-bd_prot_sf"/>
</dbReference>
<sequence length="249" mass="28065">MADEFGDCSQEDIKDLFEGASKYLRHVAGSQSGENLLYFYARYKQATEGKCNSKKPGMFDFQGKQKWEAWKKLGDKPRDMAMLEYISHMTSLYPGWEAEIDTIDDKKSSSGSSWVSVSTMSNTDPELDNQNKTVFDWCKEGDVNQMSRILQSENIDINGLDDAGMALLHWACDRGLSEMVECLLNKKANIDIQDEDKQTPLHYAVSCEHPKVVQMLLSHGADKSLRDSDGLSPSELETSEEIRILLGKT</sequence>
<dbReference type="PROSITE" id="PS50297">
    <property type="entry name" value="ANK_REP_REGION"/>
    <property type="match status" value="2"/>
</dbReference>
<proteinExistence type="predicted"/>
<gene>
    <name evidence="7" type="ORF">MCOR_36106</name>
</gene>
<evidence type="ECO:0000259" key="6">
    <source>
        <dbReference type="PROSITE" id="PS51228"/>
    </source>
</evidence>
<evidence type="ECO:0000313" key="7">
    <source>
        <dbReference type="EMBL" id="CAC5402114.1"/>
    </source>
</evidence>
<dbReference type="InterPro" id="IPR036770">
    <property type="entry name" value="Ankyrin_rpt-contain_sf"/>
</dbReference>
<dbReference type="GO" id="GO:0000062">
    <property type="term" value="F:fatty-acyl-CoA binding"/>
    <property type="evidence" value="ECO:0007669"/>
    <property type="project" value="InterPro"/>
</dbReference>
<keyword evidence="2" id="KW-0677">Repeat</keyword>
<dbReference type="PRINTS" id="PR00689">
    <property type="entry name" value="ACOABINDINGP"/>
</dbReference>
<evidence type="ECO:0000256" key="2">
    <source>
        <dbReference type="ARBA" id="ARBA00022737"/>
    </source>
</evidence>
<dbReference type="PANTHER" id="PTHR24119:SF0">
    <property type="entry name" value="ACYL-COA-BINDING DOMAIN-CONTAINING PROTEIN 6"/>
    <property type="match status" value="1"/>
</dbReference>
<keyword evidence="3 5" id="KW-0040">ANK repeat</keyword>
<dbReference type="InterPro" id="IPR000582">
    <property type="entry name" value="Acyl-CoA-binding_protein"/>
</dbReference>
<reference evidence="7 8" key="1">
    <citation type="submission" date="2020-06" db="EMBL/GenBank/DDBJ databases">
        <authorList>
            <person name="Li R."/>
            <person name="Bekaert M."/>
        </authorList>
    </citation>
    <scope>NUCLEOTIDE SEQUENCE [LARGE SCALE GENOMIC DNA]</scope>
    <source>
        <strain evidence="8">wild</strain>
    </source>
</reference>
<dbReference type="InterPro" id="IPR035984">
    <property type="entry name" value="Acyl-CoA-binding_sf"/>
</dbReference>
<dbReference type="InterPro" id="IPR002110">
    <property type="entry name" value="Ankyrin_rpt"/>
</dbReference>
<dbReference type="AlphaFoldDB" id="A0A6J8D4P5"/>
<dbReference type="PANTHER" id="PTHR24119">
    <property type="entry name" value="ACYL-COA-BINDING DOMAIN-CONTAINING PROTEIN 6"/>
    <property type="match status" value="1"/>
</dbReference>
<keyword evidence="8" id="KW-1185">Reference proteome</keyword>
<evidence type="ECO:0000256" key="5">
    <source>
        <dbReference type="PROSITE-ProRule" id="PRU00023"/>
    </source>
</evidence>
<keyword evidence="4" id="KW-0446">Lipid-binding</keyword>
<dbReference type="Pfam" id="PF00887">
    <property type="entry name" value="ACBP"/>
    <property type="match status" value="1"/>
</dbReference>
<feature type="repeat" description="ANK" evidence="5">
    <location>
        <begin position="196"/>
        <end position="228"/>
    </location>
</feature>
<evidence type="ECO:0000256" key="3">
    <source>
        <dbReference type="ARBA" id="ARBA00023043"/>
    </source>
</evidence>
<dbReference type="EMBL" id="CACVKT020006488">
    <property type="protein sequence ID" value="CAC5402114.1"/>
    <property type="molecule type" value="Genomic_DNA"/>
</dbReference>
<evidence type="ECO:0000313" key="8">
    <source>
        <dbReference type="Proteomes" id="UP000507470"/>
    </source>
</evidence>
<dbReference type="SUPFAM" id="SSF47027">
    <property type="entry name" value="Acyl-CoA binding protein"/>
    <property type="match status" value="1"/>
</dbReference>
<evidence type="ECO:0000256" key="1">
    <source>
        <dbReference type="ARBA" id="ARBA00018419"/>
    </source>
</evidence>
<evidence type="ECO:0000256" key="4">
    <source>
        <dbReference type="ARBA" id="ARBA00023121"/>
    </source>
</evidence>
<feature type="repeat" description="ANK" evidence="5">
    <location>
        <begin position="163"/>
        <end position="195"/>
    </location>
</feature>
<accession>A0A6J8D4P5</accession>
<feature type="domain" description="ACB" evidence="6">
    <location>
        <begin position="13"/>
        <end position="98"/>
    </location>
</feature>
<dbReference type="Gene3D" id="1.25.40.20">
    <property type="entry name" value="Ankyrin repeat-containing domain"/>
    <property type="match status" value="1"/>
</dbReference>
<dbReference type="SUPFAM" id="SSF48403">
    <property type="entry name" value="Ankyrin repeat"/>
    <property type="match status" value="1"/>
</dbReference>
<dbReference type="Gene3D" id="1.20.80.10">
    <property type="match status" value="1"/>
</dbReference>